<dbReference type="Proteomes" id="UP001501337">
    <property type="component" value="Unassembled WGS sequence"/>
</dbReference>
<dbReference type="PANTHER" id="PTHR34205">
    <property type="entry name" value="TRANSMEMBRANE PROTEIN"/>
    <property type="match status" value="1"/>
</dbReference>
<evidence type="ECO:0000313" key="2">
    <source>
        <dbReference type="EMBL" id="GAA3953911.1"/>
    </source>
</evidence>
<protein>
    <submittedName>
        <fullName evidence="2">DUF962 domain-containing protein</fullName>
    </submittedName>
</protein>
<dbReference type="PANTHER" id="PTHR34205:SF2">
    <property type="entry name" value="DUF962 DOMAIN-CONTAINING PROTEIN"/>
    <property type="match status" value="1"/>
</dbReference>
<dbReference type="Pfam" id="PF06127">
    <property type="entry name" value="Mpo1-like"/>
    <property type="match status" value="1"/>
</dbReference>
<dbReference type="EMBL" id="BAABBO010000005">
    <property type="protein sequence ID" value="GAA3953911.1"/>
    <property type="molecule type" value="Genomic_DNA"/>
</dbReference>
<dbReference type="InterPro" id="IPR009305">
    <property type="entry name" value="Mpo1-like"/>
</dbReference>
<accession>A0ABP7NTV7</accession>
<comment type="caution">
    <text evidence="2">The sequence shown here is derived from an EMBL/GenBank/DDBJ whole genome shotgun (WGS) entry which is preliminary data.</text>
</comment>
<gene>
    <name evidence="2" type="ORF">GCM10022278_10860</name>
</gene>
<sequence>MTTEPKQTRTFASFSEFYPYYLKEHSNIQCRRLHFIGTSLVIATLLVAIFTAKYKLLLMLPILGYLPAWIGHFFFEHNRPATFKYPLYSLLADFAMYRDILLNKVHI</sequence>
<organism evidence="2 3">
    <name type="scientific">Allohahella marinimesophila</name>
    <dbReference type="NCBI Taxonomy" id="1054972"/>
    <lineage>
        <taxon>Bacteria</taxon>
        <taxon>Pseudomonadati</taxon>
        <taxon>Pseudomonadota</taxon>
        <taxon>Gammaproteobacteria</taxon>
        <taxon>Oceanospirillales</taxon>
        <taxon>Hahellaceae</taxon>
        <taxon>Allohahella</taxon>
    </lineage>
</organism>
<keyword evidence="1" id="KW-1133">Transmembrane helix</keyword>
<evidence type="ECO:0000256" key="1">
    <source>
        <dbReference type="SAM" id="Phobius"/>
    </source>
</evidence>
<keyword evidence="1" id="KW-0472">Membrane</keyword>
<name>A0ABP7NTV7_9GAMM</name>
<reference evidence="3" key="1">
    <citation type="journal article" date="2019" name="Int. J. Syst. Evol. Microbiol.">
        <title>The Global Catalogue of Microorganisms (GCM) 10K type strain sequencing project: providing services to taxonomists for standard genome sequencing and annotation.</title>
        <authorList>
            <consortium name="The Broad Institute Genomics Platform"/>
            <consortium name="The Broad Institute Genome Sequencing Center for Infectious Disease"/>
            <person name="Wu L."/>
            <person name="Ma J."/>
        </authorList>
    </citation>
    <scope>NUCLEOTIDE SEQUENCE [LARGE SCALE GENOMIC DNA]</scope>
    <source>
        <strain evidence="3">JCM 17555</strain>
    </source>
</reference>
<evidence type="ECO:0000313" key="3">
    <source>
        <dbReference type="Proteomes" id="UP001501337"/>
    </source>
</evidence>
<dbReference type="RefSeq" id="WP_344804101.1">
    <property type="nucleotide sequence ID" value="NZ_BAABBO010000005.1"/>
</dbReference>
<feature type="transmembrane region" description="Helical" evidence="1">
    <location>
        <begin position="33"/>
        <end position="50"/>
    </location>
</feature>
<keyword evidence="3" id="KW-1185">Reference proteome</keyword>
<proteinExistence type="predicted"/>
<feature type="transmembrane region" description="Helical" evidence="1">
    <location>
        <begin position="56"/>
        <end position="75"/>
    </location>
</feature>
<keyword evidence="1" id="KW-0812">Transmembrane</keyword>